<evidence type="ECO:0000313" key="4">
    <source>
        <dbReference type="EMBL" id="KAG5834975.1"/>
    </source>
</evidence>
<gene>
    <name evidence="4" type="ORF">ANANG_G00267220</name>
</gene>
<dbReference type="InterPro" id="IPR014044">
    <property type="entry name" value="CAP_dom"/>
</dbReference>
<feature type="non-terminal residue" evidence="4">
    <location>
        <position position="1"/>
    </location>
</feature>
<dbReference type="Proteomes" id="UP001044222">
    <property type="component" value="Chromosome 15"/>
</dbReference>
<dbReference type="GO" id="GO:0005576">
    <property type="term" value="C:extracellular region"/>
    <property type="evidence" value="ECO:0007669"/>
    <property type="project" value="InterPro"/>
</dbReference>
<dbReference type="EMBL" id="JAFIRN010000015">
    <property type="protein sequence ID" value="KAG5834975.1"/>
    <property type="molecule type" value="Genomic_DNA"/>
</dbReference>
<accession>A0A9D3RLV0</accession>
<evidence type="ECO:0000313" key="5">
    <source>
        <dbReference type="Proteomes" id="UP001044222"/>
    </source>
</evidence>
<protein>
    <recommendedName>
        <fullName evidence="3">SCP domain-containing protein</fullName>
    </recommendedName>
</protein>
<dbReference type="InterPro" id="IPR018244">
    <property type="entry name" value="Allrgn_V5/Tpx1_CS"/>
</dbReference>
<dbReference type="FunFam" id="3.40.33.10:FF:000002">
    <property type="entry name" value="Golgi-associated plant pathogenesis-related protein 1"/>
    <property type="match status" value="1"/>
</dbReference>
<dbReference type="PANTHER" id="PTHR10334">
    <property type="entry name" value="CYSTEINE-RICH SECRETORY PROTEIN-RELATED"/>
    <property type="match status" value="1"/>
</dbReference>
<name>A0A9D3RLV0_ANGAN</name>
<comment type="caution">
    <text evidence="4">The sequence shown here is derived from an EMBL/GenBank/DDBJ whole genome shotgun (WGS) entry which is preliminary data.</text>
</comment>
<dbReference type="PRINTS" id="PR00838">
    <property type="entry name" value="V5ALLERGEN"/>
</dbReference>
<dbReference type="Pfam" id="PF00188">
    <property type="entry name" value="CAP"/>
    <property type="match status" value="3"/>
</dbReference>
<dbReference type="SUPFAM" id="SSF55797">
    <property type="entry name" value="PR-1-like"/>
    <property type="match status" value="3"/>
</dbReference>
<dbReference type="InterPro" id="IPR002413">
    <property type="entry name" value="V5_allergen-like"/>
</dbReference>
<dbReference type="InterPro" id="IPR034113">
    <property type="entry name" value="SCP_GAPR1-like"/>
</dbReference>
<keyword evidence="5" id="KW-1185">Reference proteome</keyword>
<dbReference type="PROSITE" id="PS01009">
    <property type="entry name" value="CRISP_1"/>
    <property type="match status" value="2"/>
</dbReference>
<dbReference type="Gene3D" id="3.40.33.10">
    <property type="entry name" value="CAP"/>
    <property type="match status" value="3"/>
</dbReference>
<evidence type="ECO:0000256" key="2">
    <source>
        <dbReference type="SAM" id="MobiDB-lite"/>
    </source>
</evidence>
<feature type="region of interest" description="Disordered" evidence="2">
    <location>
        <begin position="203"/>
        <end position="222"/>
    </location>
</feature>
<proteinExistence type="inferred from homology"/>
<evidence type="ECO:0000256" key="1">
    <source>
        <dbReference type="ARBA" id="ARBA00009923"/>
    </source>
</evidence>
<dbReference type="CDD" id="cd05382">
    <property type="entry name" value="CAP_GAPR1-like"/>
    <property type="match status" value="3"/>
</dbReference>
<dbReference type="AlphaFoldDB" id="A0A9D3RLV0"/>
<sequence>PNRTPSQQRQSLTAATATDQGAALLRPVLTTRSAPIPRHPLNMAFSFSVVTKNRTMTEGSFEKEFLDTHNAYRRKHGAPPLTLSRDLCKSAQSWADHLLSIKTLKHSNTKNGENLYYTWSSAPKKLTGKEAVDSWYSEIKDYSFSKPGFRSNTGHFTQVVWKSTEEVGVGLATDGNTVFVVGQYSPAGNITNQGYFENNVLPAGTSTQERGQDKPKGTAEPYRSTCDSLRELKVTHVVLKDTAVKSKEESGVVTRPDGSFEKEFLDAHNAYRRKHSAPPLTLSRDLCKSAQSWADHLLSVKTLKHSNTKNGENLYYSWSSAPKKLTGKEAVEQWYSEIKDYNFSKSGFQSKTGHFTQVVWKSSEEVGVGLATDGNTVFVVGQYNPAGNITNQGFFEKNVLPAGTSAQERGEDKPKGAADVELKKFRQSLLEAQNTYRKQHGAEPLKLCPALSKEAQDWAAYLVTIKTLKNSDEEYGQNFWNRWSSNTAPPTGSEVAEVWYKESEKYDFSSPGYQSGADFFTQMVWRYSRNVGIGLATNGQGLFIVVAYYDPCGNIPKKAYYRDNVLAKKTK</sequence>
<reference evidence="4" key="1">
    <citation type="submission" date="2021-01" db="EMBL/GenBank/DDBJ databases">
        <title>A chromosome-scale assembly of European eel, Anguilla anguilla.</title>
        <authorList>
            <person name="Henkel C."/>
            <person name="Jong-Raadsen S.A."/>
            <person name="Dufour S."/>
            <person name="Weltzien F.-A."/>
            <person name="Palstra A.P."/>
            <person name="Pelster B."/>
            <person name="Spaink H.P."/>
            <person name="Van Den Thillart G.E."/>
            <person name="Jansen H."/>
            <person name="Zahm M."/>
            <person name="Klopp C."/>
            <person name="Cedric C."/>
            <person name="Louis A."/>
            <person name="Berthelot C."/>
            <person name="Parey E."/>
            <person name="Roest Crollius H."/>
            <person name="Montfort J."/>
            <person name="Robinson-Rechavi M."/>
            <person name="Bucao C."/>
            <person name="Bouchez O."/>
            <person name="Gislard M."/>
            <person name="Lluch J."/>
            <person name="Milhes M."/>
            <person name="Lampietro C."/>
            <person name="Lopez Roques C."/>
            <person name="Donnadieu C."/>
            <person name="Braasch I."/>
            <person name="Desvignes T."/>
            <person name="Postlethwait J."/>
            <person name="Bobe J."/>
            <person name="Guiguen Y."/>
            <person name="Dirks R."/>
        </authorList>
    </citation>
    <scope>NUCLEOTIDE SEQUENCE</scope>
    <source>
        <strain evidence="4">Tag_6206</strain>
        <tissue evidence="4">Liver</tissue>
    </source>
</reference>
<evidence type="ECO:0000259" key="3">
    <source>
        <dbReference type="SMART" id="SM00198"/>
    </source>
</evidence>
<feature type="domain" description="SCP" evidence="3">
    <location>
        <begin position="259"/>
        <end position="391"/>
    </location>
</feature>
<dbReference type="InterPro" id="IPR035940">
    <property type="entry name" value="CAP_sf"/>
</dbReference>
<dbReference type="PRINTS" id="PR00837">
    <property type="entry name" value="V5TPXLIKE"/>
</dbReference>
<feature type="domain" description="SCP" evidence="3">
    <location>
        <begin position="60"/>
        <end position="192"/>
    </location>
</feature>
<comment type="similarity">
    <text evidence="1">Belongs to the CRISP family.</text>
</comment>
<feature type="domain" description="SCP" evidence="3">
    <location>
        <begin position="424"/>
        <end position="557"/>
    </location>
</feature>
<dbReference type="SMART" id="SM00198">
    <property type="entry name" value="SCP"/>
    <property type="match status" value="3"/>
</dbReference>
<dbReference type="FunFam" id="3.40.33.10:FF:000074">
    <property type="entry name" value="Si:dkey-2n12.1 protein"/>
    <property type="match status" value="2"/>
</dbReference>
<dbReference type="InterPro" id="IPR001283">
    <property type="entry name" value="CRISP-related"/>
</dbReference>
<organism evidence="4 5">
    <name type="scientific">Anguilla anguilla</name>
    <name type="common">European freshwater eel</name>
    <name type="synonym">Muraena anguilla</name>
    <dbReference type="NCBI Taxonomy" id="7936"/>
    <lineage>
        <taxon>Eukaryota</taxon>
        <taxon>Metazoa</taxon>
        <taxon>Chordata</taxon>
        <taxon>Craniata</taxon>
        <taxon>Vertebrata</taxon>
        <taxon>Euteleostomi</taxon>
        <taxon>Actinopterygii</taxon>
        <taxon>Neopterygii</taxon>
        <taxon>Teleostei</taxon>
        <taxon>Anguilliformes</taxon>
        <taxon>Anguillidae</taxon>
        <taxon>Anguilla</taxon>
    </lineage>
</organism>